<name>A0A8D8Z163_9HEMI</name>
<sequence>MIHLRDPTVKSPFCLVRLVRVTLVTELWLDRIPLKARLMIANHAPRHFHQVTLHHQYNNPLTLPRSQPLPPIHSPKARPPKVPTLSNHPHKGHVHQRVQNHQPLRA</sequence>
<dbReference type="EMBL" id="HBUF01581280">
    <property type="protein sequence ID" value="CAG6770283.1"/>
    <property type="molecule type" value="Transcribed_RNA"/>
</dbReference>
<dbReference type="EMBL" id="HBUF01081688">
    <property type="protein sequence ID" value="CAG6633087.1"/>
    <property type="molecule type" value="Transcribed_RNA"/>
</dbReference>
<proteinExistence type="predicted"/>
<dbReference type="AlphaFoldDB" id="A0A8D8Z163"/>
<accession>A0A8D8Z163</accession>
<feature type="region of interest" description="Disordered" evidence="1">
    <location>
        <begin position="59"/>
        <end position="106"/>
    </location>
</feature>
<protein>
    <submittedName>
        <fullName evidence="2">Uncharacterized protein</fullName>
    </submittedName>
</protein>
<reference evidence="2" key="1">
    <citation type="submission" date="2021-05" db="EMBL/GenBank/DDBJ databases">
        <authorList>
            <person name="Alioto T."/>
            <person name="Alioto T."/>
            <person name="Gomez Garrido J."/>
        </authorList>
    </citation>
    <scope>NUCLEOTIDE SEQUENCE</scope>
</reference>
<dbReference type="EMBL" id="HBUF01081689">
    <property type="protein sequence ID" value="CAG6633091.1"/>
    <property type="molecule type" value="Transcribed_RNA"/>
</dbReference>
<dbReference type="EMBL" id="HBUF01316986">
    <property type="protein sequence ID" value="CAG6694224.1"/>
    <property type="molecule type" value="Transcribed_RNA"/>
</dbReference>
<feature type="compositionally biased region" description="Basic residues" evidence="1">
    <location>
        <begin position="88"/>
        <end position="98"/>
    </location>
</feature>
<dbReference type="EMBL" id="HBUF01316985">
    <property type="protein sequence ID" value="CAG6694220.1"/>
    <property type="molecule type" value="Transcribed_RNA"/>
</dbReference>
<dbReference type="EMBL" id="HBUF01410491">
    <property type="protein sequence ID" value="CAG6738953.1"/>
    <property type="molecule type" value="Transcribed_RNA"/>
</dbReference>
<dbReference type="EMBL" id="HBUF01581279">
    <property type="protein sequence ID" value="CAG6770279.1"/>
    <property type="molecule type" value="Transcribed_RNA"/>
</dbReference>
<evidence type="ECO:0000313" key="2">
    <source>
        <dbReference type="EMBL" id="CAG6738953.1"/>
    </source>
</evidence>
<evidence type="ECO:0000256" key="1">
    <source>
        <dbReference type="SAM" id="MobiDB-lite"/>
    </source>
</evidence>
<dbReference type="EMBL" id="HBUF01410492">
    <property type="protein sequence ID" value="CAG6738957.1"/>
    <property type="molecule type" value="Transcribed_RNA"/>
</dbReference>
<organism evidence="2">
    <name type="scientific">Cacopsylla melanoneura</name>
    <dbReference type="NCBI Taxonomy" id="428564"/>
    <lineage>
        <taxon>Eukaryota</taxon>
        <taxon>Metazoa</taxon>
        <taxon>Ecdysozoa</taxon>
        <taxon>Arthropoda</taxon>
        <taxon>Hexapoda</taxon>
        <taxon>Insecta</taxon>
        <taxon>Pterygota</taxon>
        <taxon>Neoptera</taxon>
        <taxon>Paraneoptera</taxon>
        <taxon>Hemiptera</taxon>
        <taxon>Sternorrhyncha</taxon>
        <taxon>Psylloidea</taxon>
        <taxon>Psyllidae</taxon>
        <taxon>Psyllinae</taxon>
        <taxon>Cacopsylla</taxon>
    </lineage>
</organism>